<keyword evidence="2" id="KW-1185">Reference proteome</keyword>
<evidence type="ECO:0000313" key="2">
    <source>
        <dbReference type="Proteomes" id="UP000029079"/>
    </source>
</evidence>
<dbReference type="EMBL" id="CP009223">
    <property type="protein sequence ID" value="AIM62794.1"/>
    <property type="molecule type" value="Genomic_DNA"/>
</dbReference>
<evidence type="ECO:0000313" key="1">
    <source>
        <dbReference type="EMBL" id="AIM62794.1"/>
    </source>
</evidence>
<reference evidence="1 2" key="1">
    <citation type="journal article" date="2014" name="Genome Announc.">
        <title>Complete Genome Sequences of Fish Pathogenic Weissella ceti Strains WS74 and WS105.</title>
        <authorList>
            <person name="Figueiredo H.C."/>
            <person name="Leal C.A."/>
            <person name="Dorella F.A."/>
            <person name="Carvalho A.F."/>
            <person name="Soares S.C."/>
            <person name="Pereira F.L."/>
            <person name="Azevedo V.A."/>
        </authorList>
    </citation>
    <scope>NUCLEOTIDE SEQUENCE [LARGE SCALE GENOMIC DNA]</scope>
    <source>
        <strain evidence="1 2">WS74</strain>
    </source>
</reference>
<dbReference type="RefSeq" id="WP_009765361.1">
    <property type="nucleotide sequence ID" value="NZ_CP009223.1"/>
</dbReference>
<dbReference type="STRING" id="759620.WS105_0539"/>
<name>A0A075TZ40_9LACO</name>
<dbReference type="KEGG" id="wct:WS74_0542"/>
<dbReference type="Proteomes" id="UP000029079">
    <property type="component" value="Chromosome"/>
</dbReference>
<dbReference type="KEGG" id="wci:WS105_0539"/>
<accession>A0A075TZ40</accession>
<reference evidence="2" key="2">
    <citation type="submission" date="2014-08" db="EMBL/GenBank/DDBJ databases">
        <title>Complete genome of Weissella ceti strain WS74 isolated from diseased rainbow trout in Brazil.</title>
        <authorList>
            <person name="Figueiredo H.C.P."/>
            <person name="Leal C.A.G."/>
            <person name="Pereira F.L."/>
            <person name="Soares S.C."/>
            <person name="Dorella F.A."/>
            <person name="Carvalho A.F."/>
            <person name="Azevedo V.A.C."/>
        </authorList>
    </citation>
    <scope>NUCLEOTIDE SEQUENCE [LARGE SCALE GENOMIC DNA]</scope>
    <source>
        <strain evidence="2">WS74</strain>
    </source>
</reference>
<sequence>MLDENGVRVVNTNFKRSDMLYLTEICLKTYELNNPDTRIRLEKNRQYYMKTGEHMQGRRINIINVRDTTHELYGEKTND</sequence>
<gene>
    <name evidence="1" type="ORF">WS74_0542</name>
</gene>
<protein>
    <submittedName>
        <fullName evidence="1">Uncharacterized protein</fullName>
    </submittedName>
</protein>
<organism evidence="1 2">
    <name type="scientific">Weissella ceti</name>
    <dbReference type="NCBI Taxonomy" id="759620"/>
    <lineage>
        <taxon>Bacteria</taxon>
        <taxon>Bacillati</taxon>
        <taxon>Bacillota</taxon>
        <taxon>Bacilli</taxon>
        <taxon>Lactobacillales</taxon>
        <taxon>Lactobacillaceae</taxon>
        <taxon>Weissella</taxon>
    </lineage>
</organism>
<proteinExistence type="predicted"/>
<dbReference type="AlphaFoldDB" id="A0A075TZ40"/>
<dbReference type="KEGG" id="wce:WS08_0541"/>